<comment type="subcellular location">
    <subcellularLocation>
        <location evidence="1">Cell membrane</location>
        <topology evidence="1">Multi-pass membrane protein</topology>
    </subcellularLocation>
</comment>
<evidence type="ECO:0000313" key="10">
    <source>
        <dbReference type="EMBL" id="PRY75239.1"/>
    </source>
</evidence>
<feature type="domain" description="ABC transmembrane type-1" evidence="9">
    <location>
        <begin position="30"/>
        <end position="308"/>
    </location>
</feature>
<evidence type="ECO:0000259" key="9">
    <source>
        <dbReference type="PROSITE" id="PS50929"/>
    </source>
</evidence>
<dbReference type="InterPro" id="IPR017871">
    <property type="entry name" value="ABC_transporter-like_CS"/>
</dbReference>
<evidence type="ECO:0000259" key="8">
    <source>
        <dbReference type="PROSITE" id="PS50893"/>
    </source>
</evidence>
<dbReference type="PANTHER" id="PTHR24221:SF248">
    <property type="entry name" value="ABC TRANSPORTER TRANSMEMBRANE REGION"/>
    <property type="match status" value="1"/>
</dbReference>
<dbReference type="PROSITE" id="PS50929">
    <property type="entry name" value="ABC_TM1F"/>
    <property type="match status" value="1"/>
</dbReference>
<dbReference type="GO" id="GO:0005524">
    <property type="term" value="F:ATP binding"/>
    <property type="evidence" value="ECO:0007669"/>
    <property type="project" value="UniProtKB-KW"/>
</dbReference>
<dbReference type="Gene3D" id="3.40.50.300">
    <property type="entry name" value="P-loop containing nucleotide triphosphate hydrolases"/>
    <property type="match status" value="1"/>
</dbReference>
<evidence type="ECO:0000313" key="11">
    <source>
        <dbReference type="Proteomes" id="UP000238007"/>
    </source>
</evidence>
<accession>A0A2T0VUZ3</accession>
<dbReference type="SUPFAM" id="SSF52540">
    <property type="entry name" value="P-loop containing nucleoside triphosphate hydrolases"/>
    <property type="match status" value="1"/>
</dbReference>
<dbReference type="InterPro" id="IPR003439">
    <property type="entry name" value="ABC_transporter-like_ATP-bd"/>
</dbReference>
<feature type="domain" description="ABC transporter" evidence="8">
    <location>
        <begin position="339"/>
        <end position="575"/>
    </location>
</feature>
<dbReference type="PROSITE" id="PS50893">
    <property type="entry name" value="ABC_TRANSPORTER_2"/>
    <property type="match status" value="1"/>
</dbReference>
<dbReference type="GO" id="GO:0030253">
    <property type="term" value="P:protein secretion by the type I secretion system"/>
    <property type="evidence" value="ECO:0007669"/>
    <property type="project" value="InterPro"/>
</dbReference>
<dbReference type="GO" id="GO:0005886">
    <property type="term" value="C:plasma membrane"/>
    <property type="evidence" value="ECO:0007669"/>
    <property type="project" value="UniProtKB-SubCell"/>
</dbReference>
<evidence type="ECO:0000256" key="5">
    <source>
        <dbReference type="ARBA" id="ARBA00022989"/>
    </source>
</evidence>
<keyword evidence="6 7" id="KW-0472">Membrane</keyword>
<dbReference type="GO" id="GO:0140359">
    <property type="term" value="F:ABC-type transporter activity"/>
    <property type="evidence" value="ECO:0007669"/>
    <property type="project" value="InterPro"/>
</dbReference>
<evidence type="ECO:0000256" key="1">
    <source>
        <dbReference type="ARBA" id="ARBA00004651"/>
    </source>
</evidence>
<dbReference type="InterPro" id="IPR010128">
    <property type="entry name" value="ATPase_T1SS_PrtD-like"/>
</dbReference>
<dbReference type="InterPro" id="IPR036640">
    <property type="entry name" value="ABC1_TM_sf"/>
</dbReference>
<proteinExistence type="predicted"/>
<evidence type="ECO:0000256" key="7">
    <source>
        <dbReference type="SAM" id="Phobius"/>
    </source>
</evidence>
<comment type="caution">
    <text evidence="10">The sequence shown here is derived from an EMBL/GenBank/DDBJ whole genome shotgun (WGS) entry which is preliminary data.</text>
</comment>
<dbReference type="GO" id="GO:0034040">
    <property type="term" value="F:ATPase-coupled lipid transmembrane transporter activity"/>
    <property type="evidence" value="ECO:0007669"/>
    <property type="project" value="TreeGrafter"/>
</dbReference>
<keyword evidence="11" id="KW-1185">Reference proteome</keyword>
<dbReference type="EMBL" id="PVTP01000013">
    <property type="protein sequence ID" value="PRY75239.1"/>
    <property type="molecule type" value="Genomic_DNA"/>
</dbReference>
<feature type="transmembrane region" description="Helical" evidence="7">
    <location>
        <begin position="63"/>
        <end position="83"/>
    </location>
</feature>
<dbReference type="SUPFAM" id="SSF90123">
    <property type="entry name" value="ABC transporter transmembrane region"/>
    <property type="match status" value="1"/>
</dbReference>
<name>A0A2T0VUZ3_9RHOB</name>
<dbReference type="InterPro" id="IPR011527">
    <property type="entry name" value="ABC1_TM_dom"/>
</dbReference>
<dbReference type="Pfam" id="PF00664">
    <property type="entry name" value="ABC_membrane"/>
    <property type="match status" value="1"/>
</dbReference>
<keyword evidence="3" id="KW-0547">Nucleotide-binding</keyword>
<keyword evidence="5 7" id="KW-1133">Transmembrane helix</keyword>
<dbReference type="AlphaFoldDB" id="A0A2T0VUZ3"/>
<dbReference type="InterPro" id="IPR003593">
    <property type="entry name" value="AAA+_ATPase"/>
</dbReference>
<feature type="transmembrane region" description="Helical" evidence="7">
    <location>
        <begin position="28"/>
        <end position="51"/>
    </location>
</feature>
<dbReference type="Gene3D" id="1.20.1560.10">
    <property type="entry name" value="ABC transporter type 1, transmembrane domain"/>
    <property type="match status" value="1"/>
</dbReference>
<evidence type="ECO:0000256" key="2">
    <source>
        <dbReference type="ARBA" id="ARBA00022692"/>
    </source>
</evidence>
<dbReference type="InterPro" id="IPR027417">
    <property type="entry name" value="P-loop_NTPase"/>
</dbReference>
<evidence type="ECO:0000256" key="4">
    <source>
        <dbReference type="ARBA" id="ARBA00022840"/>
    </source>
</evidence>
<organism evidence="10 11">
    <name type="scientific">Yoonia maritima</name>
    <dbReference type="NCBI Taxonomy" id="1435347"/>
    <lineage>
        <taxon>Bacteria</taxon>
        <taxon>Pseudomonadati</taxon>
        <taxon>Pseudomonadota</taxon>
        <taxon>Alphaproteobacteria</taxon>
        <taxon>Rhodobacterales</taxon>
        <taxon>Paracoccaceae</taxon>
        <taxon>Yoonia</taxon>
    </lineage>
</organism>
<keyword evidence="2 7" id="KW-0812">Transmembrane</keyword>
<dbReference type="PROSITE" id="PS00211">
    <property type="entry name" value="ABC_TRANSPORTER_1"/>
    <property type="match status" value="1"/>
</dbReference>
<protein>
    <submittedName>
        <fullName evidence="10">PrtD family type I secretion system ABC transporter</fullName>
    </submittedName>
</protein>
<dbReference type="PANTHER" id="PTHR24221">
    <property type="entry name" value="ATP-BINDING CASSETTE SUB-FAMILY B"/>
    <property type="match status" value="1"/>
</dbReference>
<dbReference type="GO" id="GO:0016887">
    <property type="term" value="F:ATP hydrolysis activity"/>
    <property type="evidence" value="ECO:0007669"/>
    <property type="project" value="InterPro"/>
</dbReference>
<dbReference type="Proteomes" id="UP000238007">
    <property type="component" value="Unassembled WGS sequence"/>
</dbReference>
<dbReference type="NCBIfam" id="TIGR01842">
    <property type="entry name" value="type_I_sec_PrtD"/>
    <property type="match status" value="1"/>
</dbReference>
<dbReference type="GO" id="GO:0030256">
    <property type="term" value="C:type I protein secretion system complex"/>
    <property type="evidence" value="ECO:0007669"/>
    <property type="project" value="InterPro"/>
</dbReference>
<evidence type="ECO:0000256" key="3">
    <source>
        <dbReference type="ARBA" id="ARBA00022741"/>
    </source>
</evidence>
<gene>
    <name evidence="10" type="ORF">CLV80_11349</name>
</gene>
<evidence type="ECO:0000256" key="6">
    <source>
        <dbReference type="ARBA" id="ARBA00023136"/>
    </source>
</evidence>
<dbReference type="SMART" id="SM00382">
    <property type="entry name" value="AAA"/>
    <property type="match status" value="1"/>
</dbReference>
<keyword evidence="4" id="KW-0067">ATP-binding</keyword>
<sequence>MQGKDQPMPSYPNGRAQLRAARQESRSLYWAVAIFSFFVNLLMLTGPLYMLNVYDRVLSSRSFETLIALSALVAFLYGMMGILDYVRGRVMGRIGARFQARLDRPVFAAVMRATTLSRAPREAATGLRDLESVQRLITSPALMALFDLPWAPLFFFGIFIFHPAMGILALFGAIVLMIVAIANQVTSRKPLETANSSRFAADQLGNQIRSESEMVHSLGMRSAAFDRWQLARGKSLDASISAADASGTFTAMTKTFRLFLQSAMLGLGAYLVLINELSPGAMIAGSILLGRGLAPIEMIVGQWAVFQRGREGWANLGVLLSAVPPDMPRTELPKPKAALRVEQVTVVPPGEKLPALRSISFEVKPGQAVGVIGTSGAGKSTLARVLTGVWQPASGNVRLDGASLEQYDPDVLGKHIGYLPQRVQLFDGTIKENIARMLMQPDDAAVVKAAQKAAAHDMILKLPDGYDTRVSANGGRLSGGQIQRIGLARALYGDPVVLVLDEPNSNLDNEGSVALNQAIKVLKSEGNVIFIMAHRPAAIQECDTLLVIDNGARRAYGPKDAVMAELVKNHGDIQRSTGKSGGVA</sequence>
<dbReference type="Pfam" id="PF00005">
    <property type="entry name" value="ABC_tran"/>
    <property type="match status" value="1"/>
</dbReference>
<dbReference type="InterPro" id="IPR039421">
    <property type="entry name" value="Type_1_exporter"/>
</dbReference>
<reference evidence="10 11" key="1">
    <citation type="submission" date="2018-03" db="EMBL/GenBank/DDBJ databases">
        <title>Genomic Encyclopedia of Archaeal and Bacterial Type Strains, Phase II (KMG-II): from individual species to whole genera.</title>
        <authorList>
            <person name="Goeker M."/>
        </authorList>
    </citation>
    <scope>NUCLEOTIDE SEQUENCE [LARGE SCALE GENOMIC DNA]</scope>
    <source>
        <strain evidence="10 11">DSM 101533</strain>
    </source>
</reference>